<evidence type="ECO:0000313" key="3">
    <source>
        <dbReference type="Proteomes" id="UP000023152"/>
    </source>
</evidence>
<evidence type="ECO:0000313" key="2">
    <source>
        <dbReference type="EMBL" id="ETO35472.1"/>
    </source>
</evidence>
<proteinExistence type="predicted"/>
<feature type="compositionally biased region" description="Acidic residues" evidence="1">
    <location>
        <begin position="431"/>
        <end position="442"/>
    </location>
</feature>
<sequence>MKWFVVEKRPCISDMTLEVDKELMPVIRSPNYSDETWDVSIDKIAMVVGNEKKEGKLKTVPLKEYLEHFDQYMSKPSFKGPLNLLANDSTNKQKDSHVIMSSQACFLPVQQGHQTKFSVALYNYQSTLKNPKVLVIVCTSKGSSAQIIQGSTQTLYFNNQGKKGPHLQKKKNCEYIYIVCKGTKAQFVAQRLSDNRHERGVNLEGEMSKEERQNNVVTIIQVPLKQKEERRAIIIEVPSKQKAQCKWSRYQLLPRPVDSRLGSVFIEKEEEDLDVEAAIVKVSKHMIPITPKCNKDCKKELVLKVLRNRKMCSECSKSVDAGSPMWRCPENGIAAHKWDYYYLCEICGTKQLEWNELNDINDIERDTKFPIRVVVQFYQATSNGQVNSSIMSAIAHMLKASQQQADFVGSLVTHTNPDRPTEWIEQKNNENGDDDNNNEGEEKEGKGNDNGNGNGNGDGGDDSGNIIAAKVISHLQKIFGEDWKSYFLNFQTQPLDNATLKVVDKTDDLTKVLDKST</sequence>
<comment type="caution">
    <text evidence="2">The sequence shown here is derived from an EMBL/GenBank/DDBJ whole genome shotgun (WGS) entry which is preliminary data.</text>
</comment>
<protein>
    <submittedName>
        <fullName evidence="2">Uncharacterized protein</fullName>
    </submittedName>
</protein>
<dbReference type="AlphaFoldDB" id="X6PCT0"/>
<reference evidence="2 3" key="1">
    <citation type="journal article" date="2013" name="Curr. Biol.">
        <title>The Genome of the Foraminiferan Reticulomyxa filosa.</title>
        <authorList>
            <person name="Glockner G."/>
            <person name="Hulsmann N."/>
            <person name="Schleicher M."/>
            <person name="Noegel A.A."/>
            <person name="Eichinger L."/>
            <person name="Gallinger C."/>
            <person name="Pawlowski J."/>
            <person name="Sierra R."/>
            <person name="Euteneuer U."/>
            <person name="Pillet L."/>
            <person name="Moustafa A."/>
            <person name="Platzer M."/>
            <person name="Groth M."/>
            <person name="Szafranski K."/>
            <person name="Schliwa M."/>
        </authorList>
    </citation>
    <scope>NUCLEOTIDE SEQUENCE [LARGE SCALE GENOMIC DNA]</scope>
</reference>
<feature type="region of interest" description="Disordered" evidence="1">
    <location>
        <begin position="412"/>
        <end position="461"/>
    </location>
</feature>
<keyword evidence="3" id="KW-1185">Reference proteome</keyword>
<accession>X6PCT0</accession>
<evidence type="ECO:0000256" key="1">
    <source>
        <dbReference type="SAM" id="MobiDB-lite"/>
    </source>
</evidence>
<dbReference type="EMBL" id="ASPP01001568">
    <property type="protein sequence ID" value="ETO35472.1"/>
    <property type="molecule type" value="Genomic_DNA"/>
</dbReference>
<gene>
    <name evidence="2" type="ORF">RFI_01591</name>
</gene>
<dbReference type="Proteomes" id="UP000023152">
    <property type="component" value="Unassembled WGS sequence"/>
</dbReference>
<organism evidence="2 3">
    <name type="scientific">Reticulomyxa filosa</name>
    <dbReference type="NCBI Taxonomy" id="46433"/>
    <lineage>
        <taxon>Eukaryota</taxon>
        <taxon>Sar</taxon>
        <taxon>Rhizaria</taxon>
        <taxon>Retaria</taxon>
        <taxon>Foraminifera</taxon>
        <taxon>Monothalamids</taxon>
        <taxon>Reticulomyxidae</taxon>
        <taxon>Reticulomyxa</taxon>
    </lineage>
</organism>
<feature type="compositionally biased region" description="Basic and acidic residues" evidence="1">
    <location>
        <begin position="416"/>
        <end position="430"/>
    </location>
</feature>
<dbReference type="OrthoDB" id="73111at2759"/>
<feature type="compositionally biased region" description="Gly residues" evidence="1">
    <location>
        <begin position="448"/>
        <end position="458"/>
    </location>
</feature>
<name>X6PCT0_RETFI</name>